<dbReference type="Proteomes" id="UP000077763">
    <property type="component" value="Unassembled WGS sequence"/>
</dbReference>
<dbReference type="RefSeq" id="WP_064036577.1">
    <property type="nucleotide sequence ID" value="NZ_LUUH01000049.1"/>
</dbReference>
<keyword evidence="3" id="KW-0255">Endonuclease</keyword>
<feature type="domain" description="GIY-YIG" evidence="2">
    <location>
        <begin position="2"/>
        <end position="78"/>
    </location>
</feature>
<organism evidence="3 4">
    <name type="scientific">Methylomonas methanica</name>
    <dbReference type="NCBI Taxonomy" id="421"/>
    <lineage>
        <taxon>Bacteria</taxon>
        <taxon>Pseudomonadati</taxon>
        <taxon>Pseudomonadota</taxon>
        <taxon>Gammaproteobacteria</taxon>
        <taxon>Methylococcales</taxon>
        <taxon>Methylococcaceae</taxon>
        <taxon>Methylomonas</taxon>
    </lineage>
</organism>
<dbReference type="GO" id="GO:0004519">
    <property type="term" value="F:endonuclease activity"/>
    <property type="evidence" value="ECO:0007669"/>
    <property type="project" value="UniProtKB-KW"/>
</dbReference>
<dbReference type="InterPro" id="IPR050190">
    <property type="entry name" value="UPF0213_domain"/>
</dbReference>
<dbReference type="EMBL" id="LUUH01000049">
    <property type="protein sequence ID" value="OAI04586.1"/>
    <property type="molecule type" value="Genomic_DNA"/>
</dbReference>
<accession>A0A177MFP0</accession>
<proteinExistence type="inferred from homology"/>
<dbReference type="PROSITE" id="PS50164">
    <property type="entry name" value="GIY_YIG"/>
    <property type="match status" value="1"/>
</dbReference>
<reference evidence="3 4" key="1">
    <citation type="submission" date="2016-03" db="EMBL/GenBank/DDBJ databases">
        <authorList>
            <person name="Ploux O."/>
        </authorList>
    </citation>
    <scope>NUCLEOTIDE SEQUENCE [LARGE SCALE GENOMIC DNA]</scope>
    <source>
        <strain evidence="3 4">R-45371</strain>
    </source>
</reference>
<keyword evidence="3" id="KW-0378">Hydrolase</keyword>
<gene>
    <name evidence="3" type="ORF">A1353_12575</name>
</gene>
<comment type="caution">
    <text evidence="3">The sequence shown here is derived from an EMBL/GenBank/DDBJ whole genome shotgun (WGS) entry which is preliminary data.</text>
</comment>
<dbReference type="PANTHER" id="PTHR34477">
    <property type="entry name" value="UPF0213 PROTEIN YHBQ"/>
    <property type="match status" value="1"/>
</dbReference>
<dbReference type="Gene3D" id="3.40.1440.10">
    <property type="entry name" value="GIY-YIG endonuclease"/>
    <property type="match status" value="1"/>
</dbReference>
<dbReference type="InterPro" id="IPR000305">
    <property type="entry name" value="GIY-YIG_endonuc"/>
</dbReference>
<sequence length="84" mass="9855">MSNWSVYIIQCDDGSLYTGISTDVERRFHQHLMQKGAKYFRSRRPRQLVFVEAGHDRVSASRKEALIKQMNRNQKLDLIATNSR</sequence>
<evidence type="ECO:0000313" key="3">
    <source>
        <dbReference type="EMBL" id="OAI04586.1"/>
    </source>
</evidence>
<dbReference type="AlphaFoldDB" id="A0A177MFP0"/>
<dbReference type="PANTHER" id="PTHR34477:SF1">
    <property type="entry name" value="UPF0213 PROTEIN YHBQ"/>
    <property type="match status" value="1"/>
</dbReference>
<protein>
    <submittedName>
        <fullName evidence="3">Endonuclease</fullName>
    </submittedName>
</protein>
<name>A0A177MFP0_METMH</name>
<dbReference type="InterPro" id="IPR035901">
    <property type="entry name" value="GIY-YIG_endonuc_sf"/>
</dbReference>
<evidence type="ECO:0000259" key="2">
    <source>
        <dbReference type="PROSITE" id="PS50164"/>
    </source>
</evidence>
<dbReference type="Pfam" id="PF01541">
    <property type="entry name" value="GIY-YIG"/>
    <property type="match status" value="1"/>
</dbReference>
<comment type="similarity">
    <text evidence="1">Belongs to the UPF0213 family.</text>
</comment>
<dbReference type="CDD" id="cd10456">
    <property type="entry name" value="GIY-YIG_UPF0213"/>
    <property type="match status" value="1"/>
</dbReference>
<dbReference type="SUPFAM" id="SSF82771">
    <property type="entry name" value="GIY-YIG endonuclease"/>
    <property type="match status" value="1"/>
</dbReference>
<evidence type="ECO:0000256" key="1">
    <source>
        <dbReference type="ARBA" id="ARBA00007435"/>
    </source>
</evidence>
<evidence type="ECO:0000313" key="4">
    <source>
        <dbReference type="Proteomes" id="UP000077763"/>
    </source>
</evidence>
<keyword evidence="3" id="KW-0540">Nuclease</keyword>